<feature type="domain" description="FAT" evidence="23">
    <location>
        <begin position="1862"/>
        <end position="2468"/>
    </location>
</feature>
<reference evidence="27" key="2">
    <citation type="submission" date="2010-05" db="EMBL/GenBank/DDBJ databases">
        <title>The genome sequence of Magnaporthe poae strain ATCC 64411.</title>
        <authorList>
            <person name="Ma L.-J."/>
            <person name="Dead R."/>
            <person name="Young S."/>
            <person name="Zeng Q."/>
            <person name="Koehrsen M."/>
            <person name="Alvarado L."/>
            <person name="Berlin A."/>
            <person name="Chapman S.B."/>
            <person name="Chen Z."/>
            <person name="Freedman E."/>
            <person name="Gellesch M."/>
            <person name="Goldberg J."/>
            <person name="Griggs A."/>
            <person name="Gujja S."/>
            <person name="Heilman E.R."/>
            <person name="Heiman D."/>
            <person name="Hepburn T."/>
            <person name="Howarth C."/>
            <person name="Jen D."/>
            <person name="Larson L."/>
            <person name="Mehta T."/>
            <person name="Neiman D."/>
            <person name="Pearson M."/>
            <person name="Roberts A."/>
            <person name="Saif S."/>
            <person name="Shea T."/>
            <person name="Shenoy N."/>
            <person name="Sisk P."/>
            <person name="Stolte C."/>
            <person name="Sykes S."/>
            <person name="Walk T."/>
            <person name="White J."/>
            <person name="Yandava C."/>
            <person name="Haas B."/>
            <person name="Nusbaum C."/>
            <person name="Birren B."/>
        </authorList>
    </citation>
    <scope>NUCLEOTIDE SEQUENCE [LARGE SCALE GENOMIC DNA]</scope>
    <source>
        <strain evidence="27">ATCC 64411 / 73-15</strain>
    </source>
</reference>
<dbReference type="STRING" id="644358.A0A0C4E6Q6"/>
<comment type="function">
    <text evidence="17 20">Serine/threonine protein kinase which activates checkpoint signaling upon genotoxic stresses such as ionizing radiation (IR), ultraviolet light (UV), or DNA replication stalling, thereby acting as a DNA damage sensor. Recognizes the substrate consensus sequence [ST]-Q. Phosphorylates histone H2A to form H2AS128ph (gamma-H2A) at sites of DNA damage, involved in the regulation of DNA damage response mechanism. Required for the control of telomere length and genome stability.</text>
</comment>
<evidence type="ECO:0000256" key="15">
    <source>
        <dbReference type="ARBA" id="ARBA00022895"/>
    </source>
</evidence>
<evidence type="ECO:0000256" key="5">
    <source>
        <dbReference type="ARBA" id="ARBA00012513"/>
    </source>
</evidence>
<keyword evidence="27" id="KW-1185">Reference proteome</keyword>
<dbReference type="GO" id="GO:0035556">
    <property type="term" value="P:intracellular signal transduction"/>
    <property type="evidence" value="ECO:0007669"/>
    <property type="project" value="UniProtKB-ARBA"/>
</dbReference>
<reference evidence="26" key="5">
    <citation type="submission" date="2015-06" db="UniProtKB">
        <authorList>
            <consortium name="EnsemblFungi"/>
        </authorList>
    </citation>
    <scope>IDENTIFICATION</scope>
    <source>
        <strain evidence="26">ATCC 64411</strain>
    </source>
</reference>
<dbReference type="InterPro" id="IPR014009">
    <property type="entry name" value="PIK_FAT"/>
</dbReference>
<dbReference type="OrthoDB" id="381190at2759"/>
<evidence type="ECO:0000256" key="16">
    <source>
        <dbReference type="ARBA" id="ARBA00023242"/>
    </source>
</evidence>
<dbReference type="InterPro" id="IPR038980">
    <property type="entry name" value="ATM_plant"/>
</dbReference>
<evidence type="ECO:0000256" key="2">
    <source>
        <dbReference type="ARBA" id="ARBA00004574"/>
    </source>
</evidence>
<dbReference type="SUPFAM" id="SSF56112">
    <property type="entry name" value="Protein kinase-like (PK-like)"/>
    <property type="match status" value="1"/>
</dbReference>
<evidence type="ECO:0000256" key="10">
    <source>
        <dbReference type="ARBA" id="ARBA00022741"/>
    </source>
</evidence>
<keyword evidence="8 20" id="KW-0723">Serine/threonine-protein kinase</keyword>
<dbReference type="InterPro" id="IPR000403">
    <property type="entry name" value="PI3/4_kinase_cat_dom"/>
</dbReference>
<dbReference type="GO" id="GO:0004674">
    <property type="term" value="F:protein serine/threonine kinase activity"/>
    <property type="evidence" value="ECO:0007669"/>
    <property type="project" value="UniProtKB-KW"/>
</dbReference>
<dbReference type="PANTHER" id="PTHR37079:SF4">
    <property type="entry name" value="SERINE_THREONINE-PROTEIN KINASE ATM"/>
    <property type="match status" value="1"/>
</dbReference>
<dbReference type="InterPro" id="IPR044107">
    <property type="entry name" value="PIKKc_ATM"/>
</dbReference>
<evidence type="ECO:0000256" key="6">
    <source>
        <dbReference type="ARBA" id="ARBA00014619"/>
    </source>
</evidence>
<dbReference type="PROSITE" id="PS00915">
    <property type="entry name" value="PI3_4_KINASE_1"/>
    <property type="match status" value="1"/>
</dbReference>
<dbReference type="InterPro" id="IPR003152">
    <property type="entry name" value="FATC_dom"/>
</dbReference>
<dbReference type="EMBL" id="GL876972">
    <property type="protein sequence ID" value="KLU89228.1"/>
    <property type="molecule type" value="Genomic_DNA"/>
</dbReference>
<keyword evidence="15 20" id="KW-0779">Telomere</keyword>
<feature type="compositionally biased region" description="Low complexity" evidence="21">
    <location>
        <begin position="196"/>
        <end position="208"/>
    </location>
</feature>
<evidence type="ECO:0000313" key="25">
    <source>
        <dbReference type="EMBL" id="KLU89228.1"/>
    </source>
</evidence>
<dbReference type="GO" id="GO:0005524">
    <property type="term" value="F:ATP binding"/>
    <property type="evidence" value="ECO:0007669"/>
    <property type="project" value="UniProtKB-KW"/>
</dbReference>
<dbReference type="EC" id="2.7.11.1" evidence="5 20"/>
<dbReference type="GO" id="GO:0000781">
    <property type="term" value="C:chromosome, telomeric region"/>
    <property type="evidence" value="ECO:0007669"/>
    <property type="project" value="UniProtKB-SubCell"/>
</dbReference>
<dbReference type="PANTHER" id="PTHR37079">
    <property type="entry name" value="SERINE/THREONINE-PROTEIN KINASE ATM"/>
    <property type="match status" value="1"/>
</dbReference>
<evidence type="ECO:0000256" key="7">
    <source>
        <dbReference type="ARBA" id="ARBA00022454"/>
    </source>
</evidence>
<keyword evidence="7 20" id="KW-0158">Chromosome</keyword>
<dbReference type="eggNOG" id="KOG0892">
    <property type="taxonomic scope" value="Eukaryota"/>
</dbReference>
<evidence type="ECO:0000256" key="21">
    <source>
        <dbReference type="SAM" id="MobiDB-lite"/>
    </source>
</evidence>
<dbReference type="SMART" id="SM01343">
    <property type="entry name" value="FATC"/>
    <property type="match status" value="1"/>
</dbReference>
<dbReference type="EMBL" id="ADBL01001981">
    <property type="status" value="NOT_ANNOTATED_CDS"/>
    <property type="molecule type" value="Genomic_DNA"/>
</dbReference>
<evidence type="ECO:0000256" key="19">
    <source>
        <dbReference type="ARBA" id="ARBA00048679"/>
    </source>
</evidence>
<keyword evidence="9 20" id="KW-0808">Transferase</keyword>
<dbReference type="PROSITE" id="PS50290">
    <property type="entry name" value="PI3_4_KINASE_3"/>
    <property type="match status" value="1"/>
</dbReference>
<dbReference type="GO" id="GO:0006281">
    <property type="term" value="P:DNA repair"/>
    <property type="evidence" value="ECO:0007669"/>
    <property type="project" value="InterPro"/>
</dbReference>
<evidence type="ECO:0000259" key="22">
    <source>
        <dbReference type="PROSITE" id="PS50290"/>
    </source>
</evidence>
<dbReference type="EMBL" id="ADBL01001980">
    <property type="status" value="NOT_ANNOTATED_CDS"/>
    <property type="molecule type" value="Genomic_DNA"/>
</dbReference>
<feature type="domain" description="FATC" evidence="24">
    <location>
        <begin position="2839"/>
        <end position="2871"/>
    </location>
</feature>
<dbReference type="InterPro" id="IPR018936">
    <property type="entry name" value="PI3/4_kinase_CS"/>
</dbReference>
<dbReference type="CDD" id="cd05171">
    <property type="entry name" value="PIKKc_ATM"/>
    <property type="match status" value="1"/>
</dbReference>
<evidence type="ECO:0000256" key="1">
    <source>
        <dbReference type="ARBA" id="ARBA00004123"/>
    </source>
</evidence>
<dbReference type="SUPFAM" id="SSF48371">
    <property type="entry name" value="ARM repeat"/>
    <property type="match status" value="1"/>
</dbReference>
<keyword evidence="12 20" id="KW-0418">Kinase</keyword>
<keyword evidence="10 20" id="KW-0547">Nucleotide-binding</keyword>
<reference evidence="25" key="1">
    <citation type="submission" date="2010-05" db="EMBL/GenBank/DDBJ databases">
        <title>The Genome Sequence of Magnaporthe poae strain ATCC 64411.</title>
        <authorList>
            <consortium name="The Broad Institute Genome Sequencing Platform"/>
            <consortium name="Broad Institute Genome Sequencing Center for Infectious Disease"/>
            <person name="Ma L.-J."/>
            <person name="Dead R."/>
            <person name="Young S."/>
            <person name="Zeng Q."/>
            <person name="Koehrsen M."/>
            <person name="Alvarado L."/>
            <person name="Berlin A."/>
            <person name="Chapman S.B."/>
            <person name="Chen Z."/>
            <person name="Freedman E."/>
            <person name="Gellesch M."/>
            <person name="Goldberg J."/>
            <person name="Griggs A."/>
            <person name="Gujja S."/>
            <person name="Heilman E.R."/>
            <person name="Heiman D."/>
            <person name="Hepburn T."/>
            <person name="Howarth C."/>
            <person name="Jen D."/>
            <person name="Larson L."/>
            <person name="Mehta T."/>
            <person name="Neiman D."/>
            <person name="Pearson M."/>
            <person name="Roberts A."/>
            <person name="Saif S."/>
            <person name="Shea T."/>
            <person name="Shenoy N."/>
            <person name="Sisk P."/>
            <person name="Stolte C."/>
            <person name="Sykes S."/>
            <person name="Walk T."/>
            <person name="White J."/>
            <person name="Yandava C."/>
            <person name="Haas B."/>
            <person name="Nusbaum C."/>
            <person name="Birren B."/>
        </authorList>
    </citation>
    <scope>NUCLEOTIDE SEQUENCE</scope>
    <source>
        <strain evidence="25">ATCC 64411</strain>
    </source>
</reference>
<dbReference type="GO" id="GO:0005634">
    <property type="term" value="C:nucleus"/>
    <property type="evidence" value="ECO:0007669"/>
    <property type="project" value="UniProtKB-SubCell"/>
</dbReference>
<evidence type="ECO:0000256" key="13">
    <source>
        <dbReference type="ARBA" id="ARBA00022840"/>
    </source>
</evidence>
<dbReference type="EnsemblFungi" id="MAPG_08202T0">
    <property type="protein sequence ID" value="MAPG_08202T0"/>
    <property type="gene ID" value="MAPG_08202"/>
</dbReference>
<comment type="subcellular location">
    <subcellularLocation>
        <location evidence="2 20">Chromosome</location>
        <location evidence="2 20">Telomere</location>
    </subcellularLocation>
    <subcellularLocation>
        <location evidence="1 20">Nucleus</location>
    </subcellularLocation>
</comment>
<dbReference type="VEuPathDB" id="FungiDB:MAPG_08202"/>
<dbReference type="Pfam" id="PF11640">
    <property type="entry name" value="TAN"/>
    <property type="match status" value="1"/>
</dbReference>
<dbReference type="SMART" id="SM01342">
    <property type="entry name" value="TAN"/>
    <property type="match status" value="1"/>
</dbReference>
<keyword evidence="14 20" id="KW-0156">Chromatin regulator</keyword>
<comment type="catalytic activity">
    <reaction evidence="19">
        <text>L-seryl-[protein] + ATP = O-phospho-L-seryl-[protein] + ADP + H(+)</text>
        <dbReference type="Rhea" id="RHEA:17989"/>
        <dbReference type="Rhea" id="RHEA-COMP:9863"/>
        <dbReference type="Rhea" id="RHEA-COMP:11604"/>
        <dbReference type="ChEBI" id="CHEBI:15378"/>
        <dbReference type="ChEBI" id="CHEBI:29999"/>
        <dbReference type="ChEBI" id="CHEBI:30616"/>
        <dbReference type="ChEBI" id="CHEBI:83421"/>
        <dbReference type="ChEBI" id="CHEBI:456216"/>
        <dbReference type="EC" id="2.7.11.1"/>
    </reaction>
</comment>
<feature type="region of interest" description="Disordered" evidence="21">
    <location>
        <begin position="182"/>
        <end position="217"/>
    </location>
</feature>
<dbReference type="InterPro" id="IPR016024">
    <property type="entry name" value="ARM-type_fold"/>
</dbReference>
<keyword evidence="16 20" id="KW-0539">Nucleus</keyword>
<sequence>MPPRKAPTRSATPQHIRLTIISGNVNDRVSALKELIEFASRGDRIKPLADKIVHELLEAIFHCAIAEKTTYYGGSKTTKTTTTQAENRLRLCAKALRTILMQRAAKLGVKAQRAVVDHITQALPGPDREFVEPLRKDYIKSLMVLLGRPANVEQLGRNDAGGWLACVDFFIDAISQSLGNGDRELSVPPRGSPAPGTSSTARSGASTSQRNGEKQGLKQPLEEMVQCVLYLVSATNAPLRLRSKELTATVVQVLQIRDFNVSKLHQVAFGAINSILSSLQADNLTLVAGVVRDILALLSHWWQPHSSKNDELLNSIRDEILRTILILLPHIDALAQNSEDGSVLADMEELLDALWLEYSRRDERTHLQLADLDFSSVPADYFCTRLFGLRPFHPTAERSWAVVEAIASLESIYSRNARQRRLLAVEPEMDQPRKRRRVDENRHRLYQRLRSAEDTMKLVALHTLPFQVAVETPSLGDFSDILSLLMSLISHKQSSIASWAMIACASYAAIPLGRDMSLTTSWSQIWQVAVRSVSHQGTSRAACALLHSILESELLPYHEIADSVNAVITTADISGPAVLVDASLVLMLHLLHLRNTMLPGASQATGNHIIRWLFSKWNPADYTYATSHSRHANPLDIVNLLRACFGSQPFKSTGLTAVFGGYVYQYYRQQSEDSEMMDYLVLNPTSSRKHGDRLICSSSTRTEAGTNAADAADANAAKKLILELLHPKLSESLGTAESWGGRGSHGEGAAQVSTERLQSLVNCALVGVMMLPQFEGMNTALSREVETTSSSLVDRILKAVLAAGETQNFSEICLSSVAAYLPGLNASDLARFCKENKPLLELFSKLSLAISEKSSQPSSSAALDMMDIDDDFGSQASLGSPISKATPLSRSDIGVKFSREGFFVDLKTRLRLLSIMLDDEGQIGLIPADFVGYLVGLTSDEFLFCRRLLQDILASDSSINPEDARRLVGAIAKILGELDYSTCEVALGTLIDMIEGFIPIWSNATLDISTEVGDLYSYIVKKKLPGNDLSPKAQAWFADLLFALLEKNSDYGQTLKLASCRSTLLSIFHDGGLWLKYKIGAKLPDIFALFVFKVHDDLFVDILDCLPADPDHQEGIALRLFALAEIACRCPTLLRRCIYHIFETPGTVTSSEKHAARCLARVAHVLGLDSPKELFRLFTPQLLYTWLEASPMASMPFGIFGFATLEELLYQARVETTALMIMRGQDADVQDLAKRLKISTAQLIQLSFSRTMAYSIAHDISIPKDGQEITSESQVRKILGKETFLECIHLNFADIVGTLFDLIDQEDPIEKAFAKDPNLSYAADIMSKIKGLGHLAVDLPPNQQPMFKAKYLCKEIEHLCSRTEHELPTLWTPALVVSIARRLLNTVHPAMGPLHACSVIRKVRVLVCLAGAQATNSYPLEMLLHSVRPFIGDAECADDALGLTRYLISSGVNHLAQAPSFLAGYSLSTLASLRMFLESSQSSTTQESQFKATKSNAQQFHSWFTKYLTEYDSAAFKDESQRAAFRSITQSAAHIRASGNAEKGTHESSLLMEILKDGEREHQLLNRSSRDLALGMLCGDFQVPSSSRTDIIETDSDAITHGAMVWESCKAQSLRNEYLAWAGRVIGKSFAASGEIQEEFLRESRLADYNRAAASDSGSEQGILNLLEALTTDRDCQTSGLAESALRTVVSEAVAQRDAALLMVCQENLSEALVVSSDWSPYRTPPSDFTEPDPTPDAELFAAERIESPGWSQEMAMYLAKSVPQDVVLSILPPLLLRAKGFAEEVFPFIVHLVLIFQLDKEQTIRRRLSAAIKDWLSVEKPEARENIKLLINTMLFLRTQPLPNETSIADRSHWLDIDLPAASAAATRCGMFKVALLFAELAFSETSSRASRRSSAARDLDTTDSTEILLSIFENIDDPDAYYGLPQTSSLANVLARLEYEKDGIKGLAFRGAQYDSHVRQRDPQSEKDGQSLVHALGNLGLSGLSHSLLQTQQGLDGGAASMDSTFNAARRLEIWNLPVPSNYTNHAVTVYKAYQNIHQATDLASARQAVHDGLAGTVRHLTGNSLKTSNLRLNLDVLAALTELDEILGVADVSELEGMFGKFEGRSRWMMSGRYDDVRQILSCRASTLSMLSQQSVIRGPKKLSSAEARLVEIRALLLSAGIYRFHDANQESLNIATSLNDLIGPCDAMGLNVDAAVKVEVASSFWDHGEMIPSIRMLQGIEKDSALKKQTIHVSRADLLAKIGHQVSVARLESPDNIQKKYLEPALKELRGANEGKEAGKVFHQFAMFCDEQLQNPDSLADLNRLKGLEKGKSDEVAQLETLIHDTRDSQMKTRYTSHLGKAKQWLVLDQQELRRVEQTRNEFVKLSLENYLLSLTASDEHNNDALRFTALWLERAGEESTNEAVRKHVDKVPSRKLAPLINQLTSRLQDNASLFQRLLMSLVYRICVEHPYHGMYQIWSGTKSRTNKEDEVAVLRQKATARISDMLLKHKTVSHIWHSVDRTNRCYHQLATEKNPTRYKQGAKVAIKEAQAGPALISSLAKYRIPPPTMQMDLRADLDYSGVPTILKLEPNMAIASGISAPKIITAVGTDGVKYKQLVKGGNDDLRQDAIMEQVFAAVSSLLKHHRMTRQRNLGIRTYKVLPLTATSGLIEFVPNTQPLHDYLMPAHEKYYPKDLKASHCRREVANAQGRTVEVRVGAYRRVTERFHPVMRYFFMENFPDPDEWFVRRLAYTRTTAAISMLGHVLGLGDRHGHNILLDQRTGEVVHIDLGVAFEMGRVLPVPELVPFRLTRDIVDGMGITKTEGVFRRCCEPKAVNEPSEADRALEVVRKKLSKTLSVTATVNDLINQATSERNLAVLYSGWAAYA</sequence>
<evidence type="ECO:0000259" key="24">
    <source>
        <dbReference type="PROSITE" id="PS51190"/>
    </source>
</evidence>
<dbReference type="Pfam" id="PF00454">
    <property type="entry name" value="PI3_PI4_kinase"/>
    <property type="match status" value="1"/>
</dbReference>
<evidence type="ECO:0000256" key="11">
    <source>
        <dbReference type="ARBA" id="ARBA00022763"/>
    </source>
</evidence>
<evidence type="ECO:0000259" key="23">
    <source>
        <dbReference type="PROSITE" id="PS51189"/>
    </source>
</evidence>
<evidence type="ECO:0000256" key="8">
    <source>
        <dbReference type="ARBA" id="ARBA00022527"/>
    </source>
</evidence>
<dbReference type="InterPro" id="IPR021668">
    <property type="entry name" value="TAN"/>
</dbReference>
<gene>
    <name evidence="25" type="ORF">MAPG_08202</name>
</gene>
<accession>A0A0C4E6Q6</accession>
<dbReference type="Gene3D" id="1.10.1070.11">
    <property type="entry name" value="Phosphatidylinositol 3-/4-kinase, catalytic domain"/>
    <property type="match status" value="1"/>
</dbReference>
<dbReference type="FunFam" id="3.30.1010.10:FF:000019">
    <property type="entry name" value="Serine/threonine-protein kinase Tel1"/>
    <property type="match status" value="1"/>
</dbReference>
<protein>
    <recommendedName>
        <fullName evidence="6 20">Serine/threonine-protein kinase Tel1</fullName>
        <ecNumber evidence="5 20">2.7.11.1</ecNumber>
    </recommendedName>
</protein>
<organism evidence="26 27">
    <name type="scientific">Magnaporthiopsis poae (strain ATCC 64411 / 73-15)</name>
    <name type="common">Kentucky bluegrass fungus</name>
    <name type="synonym">Magnaporthe poae</name>
    <dbReference type="NCBI Taxonomy" id="644358"/>
    <lineage>
        <taxon>Eukaryota</taxon>
        <taxon>Fungi</taxon>
        <taxon>Dikarya</taxon>
        <taxon>Ascomycota</taxon>
        <taxon>Pezizomycotina</taxon>
        <taxon>Sordariomycetes</taxon>
        <taxon>Sordariomycetidae</taxon>
        <taxon>Magnaporthales</taxon>
        <taxon>Magnaporthaceae</taxon>
        <taxon>Magnaporthiopsis</taxon>
    </lineage>
</organism>
<dbReference type="Gene3D" id="3.30.1010.10">
    <property type="entry name" value="Phosphatidylinositol 3-kinase Catalytic Subunit, Chain A, domain 4"/>
    <property type="match status" value="1"/>
</dbReference>
<dbReference type="PROSITE" id="PS51190">
    <property type="entry name" value="FATC"/>
    <property type="match status" value="1"/>
</dbReference>
<evidence type="ECO:0000256" key="14">
    <source>
        <dbReference type="ARBA" id="ARBA00022853"/>
    </source>
</evidence>
<feature type="domain" description="PI3K/PI4K catalytic" evidence="22">
    <location>
        <begin position="2573"/>
        <end position="2871"/>
    </location>
</feature>
<dbReference type="SMART" id="SM00146">
    <property type="entry name" value="PI3Kc"/>
    <property type="match status" value="1"/>
</dbReference>
<comment type="catalytic activity">
    <reaction evidence="18 20">
        <text>L-threonyl-[protein] + ATP = O-phospho-L-threonyl-[protein] + ADP + H(+)</text>
        <dbReference type="Rhea" id="RHEA:46608"/>
        <dbReference type="Rhea" id="RHEA-COMP:11060"/>
        <dbReference type="Rhea" id="RHEA-COMP:11605"/>
        <dbReference type="ChEBI" id="CHEBI:15378"/>
        <dbReference type="ChEBI" id="CHEBI:30013"/>
        <dbReference type="ChEBI" id="CHEBI:30616"/>
        <dbReference type="ChEBI" id="CHEBI:61977"/>
        <dbReference type="ChEBI" id="CHEBI:456216"/>
        <dbReference type="EC" id="2.7.11.1"/>
    </reaction>
</comment>
<dbReference type="GO" id="GO:0006325">
    <property type="term" value="P:chromatin organization"/>
    <property type="evidence" value="ECO:0007669"/>
    <property type="project" value="UniProtKB-KW"/>
</dbReference>
<dbReference type="Proteomes" id="UP000011715">
    <property type="component" value="Unassembled WGS sequence"/>
</dbReference>
<evidence type="ECO:0000256" key="18">
    <source>
        <dbReference type="ARBA" id="ARBA00047899"/>
    </source>
</evidence>
<proteinExistence type="inferred from homology"/>
<evidence type="ECO:0000256" key="20">
    <source>
        <dbReference type="RuleBase" id="RU365027"/>
    </source>
</evidence>
<evidence type="ECO:0000313" key="27">
    <source>
        <dbReference type="Proteomes" id="UP000011715"/>
    </source>
</evidence>
<reference evidence="25" key="3">
    <citation type="submission" date="2011-03" db="EMBL/GenBank/DDBJ databases">
        <title>Annotation of Magnaporthe poae ATCC 64411.</title>
        <authorList>
            <person name="Ma L.-J."/>
            <person name="Dead R."/>
            <person name="Young S.K."/>
            <person name="Zeng Q."/>
            <person name="Gargeya S."/>
            <person name="Fitzgerald M."/>
            <person name="Haas B."/>
            <person name="Abouelleil A."/>
            <person name="Alvarado L."/>
            <person name="Arachchi H.M."/>
            <person name="Berlin A."/>
            <person name="Brown A."/>
            <person name="Chapman S.B."/>
            <person name="Chen Z."/>
            <person name="Dunbar C."/>
            <person name="Freedman E."/>
            <person name="Gearin G."/>
            <person name="Gellesch M."/>
            <person name="Goldberg J."/>
            <person name="Griggs A."/>
            <person name="Gujja S."/>
            <person name="Heiman D."/>
            <person name="Howarth C."/>
            <person name="Larson L."/>
            <person name="Lui A."/>
            <person name="MacDonald P.J.P."/>
            <person name="Mehta T."/>
            <person name="Montmayeur A."/>
            <person name="Murphy C."/>
            <person name="Neiman D."/>
            <person name="Pearson M."/>
            <person name="Priest M."/>
            <person name="Roberts A."/>
            <person name="Saif S."/>
            <person name="Shea T."/>
            <person name="Shenoy N."/>
            <person name="Sisk P."/>
            <person name="Stolte C."/>
            <person name="Sykes S."/>
            <person name="Yandava C."/>
            <person name="Wortman J."/>
            <person name="Nusbaum C."/>
            <person name="Birren B."/>
        </authorList>
    </citation>
    <scope>NUCLEOTIDE SEQUENCE</scope>
    <source>
        <strain evidence="25">ATCC 64411</strain>
    </source>
</reference>
<name>A0A0C4E6Q6_MAGP6</name>
<reference evidence="26" key="4">
    <citation type="journal article" date="2015" name="G3 (Bethesda)">
        <title>Genome sequences of three phytopathogenic species of the Magnaporthaceae family of fungi.</title>
        <authorList>
            <person name="Okagaki L.H."/>
            <person name="Nunes C.C."/>
            <person name="Sailsbery J."/>
            <person name="Clay B."/>
            <person name="Brown D."/>
            <person name="John T."/>
            <person name="Oh Y."/>
            <person name="Young N."/>
            <person name="Fitzgerald M."/>
            <person name="Haas B.J."/>
            <person name="Zeng Q."/>
            <person name="Young S."/>
            <person name="Adiconis X."/>
            <person name="Fan L."/>
            <person name="Levin J.Z."/>
            <person name="Mitchell T.K."/>
            <person name="Okubara P.A."/>
            <person name="Farman M.L."/>
            <person name="Kohn L.M."/>
            <person name="Birren B."/>
            <person name="Ma L.-J."/>
            <person name="Dean R.A."/>
        </authorList>
    </citation>
    <scope>NUCLEOTIDE SEQUENCE</scope>
    <source>
        <strain evidence="26">ATCC 64411 / 73-15</strain>
    </source>
</reference>
<evidence type="ECO:0000256" key="12">
    <source>
        <dbReference type="ARBA" id="ARBA00022777"/>
    </source>
</evidence>
<evidence type="ECO:0000256" key="3">
    <source>
        <dbReference type="ARBA" id="ARBA00010769"/>
    </source>
</evidence>
<dbReference type="InterPro" id="IPR036940">
    <property type="entry name" value="PI3/4_kinase_cat_sf"/>
</dbReference>
<keyword evidence="13 20" id="KW-0067">ATP-binding</keyword>
<comment type="subunit">
    <text evidence="4">Associates with DNA double-strand breaks.</text>
</comment>
<dbReference type="Pfam" id="PF02260">
    <property type="entry name" value="FATC"/>
    <property type="match status" value="1"/>
</dbReference>
<comment type="similarity">
    <text evidence="3 20">Belongs to the PI3/PI4-kinase family. ATM subfamily.</text>
</comment>
<dbReference type="PROSITE" id="PS00916">
    <property type="entry name" value="PI3_4_KINASE_2"/>
    <property type="match status" value="1"/>
</dbReference>
<evidence type="ECO:0000256" key="9">
    <source>
        <dbReference type="ARBA" id="ARBA00022679"/>
    </source>
</evidence>
<dbReference type="PROSITE" id="PS51189">
    <property type="entry name" value="FAT"/>
    <property type="match status" value="1"/>
</dbReference>
<evidence type="ECO:0000313" key="26">
    <source>
        <dbReference type="EnsemblFungi" id="MAPG_08202T0"/>
    </source>
</evidence>
<dbReference type="OMA" id="HACSVIR"/>
<evidence type="ECO:0000256" key="4">
    <source>
        <dbReference type="ARBA" id="ARBA00011370"/>
    </source>
</evidence>
<dbReference type="InterPro" id="IPR011009">
    <property type="entry name" value="Kinase-like_dom_sf"/>
</dbReference>
<keyword evidence="11 20" id="KW-0227">DNA damage</keyword>
<evidence type="ECO:0000256" key="17">
    <source>
        <dbReference type="ARBA" id="ARBA00025079"/>
    </source>
</evidence>